<comment type="caution">
    <text evidence="3">The sequence shown here is derived from an EMBL/GenBank/DDBJ whole genome shotgun (WGS) entry which is preliminary data.</text>
</comment>
<proteinExistence type="predicted"/>
<dbReference type="EMBL" id="JAFNEN010000678">
    <property type="protein sequence ID" value="KAG8178633.1"/>
    <property type="molecule type" value="Genomic_DNA"/>
</dbReference>
<dbReference type="InterPro" id="IPR008974">
    <property type="entry name" value="TRAF-like"/>
</dbReference>
<dbReference type="Gene3D" id="2.60.210.10">
    <property type="entry name" value="Apoptosis, Tumor Necrosis Factor Receptor Associated Protein 2, Chain A"/>
    <property type="match status" value="2"/>
</dbReference>
<dbReference type="PANTHER" id="PTHR24413">
    <property type="entry name" value="SPECKLE-TYPE POZ PROTEIN"/>
    <property type="match status" value="1"/>
</dbReference>
<evidence type="ECO:0000259" key="1">
    <source>
        <dbReference type="PROSITE" id="PS50097"/>
    </source>
</evidence>
<dbReference type="SUPFAM" id="SSF54695">
    <property type="entry name" value="POZ domain"/>
    <property type="match status" value="1"/>
</dbReference>
<evidence type="ECO:0000259" key="2">
    <source>
        <dbReference type="PROSITE" id="PS50144"/>
    </source>
</evidence>
<dbReference type="InterPro" id="IPR000210">
    <property type="entry name" value="BTB/POZ_dom"/>
</dbReference>
<keyword evidence="4" id="KW-1185">Reference proteome</keyword>
<dbReference type="Proteomes" id="UP000827092">
    <property type="component" value="Unassembled WGS sequence"/>
</dbReference>
<dbReference type="Pfam" id="PF00651">
    <property type="entry name" value="BTB"/>
    <property type="match status" value="1"/>
</dbReference>
<feature type="domain" description="BTB" evidence="1">
    <location>
        <begin position="343"/>
        <end position="401"/>
    </location>
</feature>
<dbReference type="AlphaFoldDB" id="A0AAV6U3V6"/>
<evidence type="ECO:0008006" key="5">
    <source>
        <dbReference type="Google" id="ProtNLM"/>
    </source>
</evidence>
<dbReference type="SUPFAM" id="SSF49599">
    <property type="entry name" value="TRAF domain-like"/>
    <property type="match status" value="2"/>
</dbReference>
<name>A0AAV6U3V6_9ARAC</name>
<feature type="domain" description="MATH" evidence="2">
    <location>
        <begin position="12"/>
        <end position="136"/>
    </location>
</feature>
<dbReference type="PROSITE" id="PS50097">
    <property type="entry name" value="BTB"/>
    <property type="match status" value="1"/>
</dbReference>
<gene>
    <name evidence="3" type="ORF">JTE90_010545</name>
</gene>
<evidence type="ECO:0000313" key="4">
    <source>
        <dbReference type="Proteomes" id="UP000827092"/>
    </source>
</evidence>
<dbReference type="CDD" id="cd18186">
    <property type="entry name" value="BTB_POZ_ZBTB_KLHL-like"/>
    <property type="match status" value="1"/>
</dbReference>
<accession>A0AAV6U3V6</accession>
<dbReference type="PROSITE" id="PS50144">
    <property type="entry name" value="MATH"/>
    <property type="match status" value="1"/>
</dbReference>
<dbReference type="Gene3D" id="3.30.710.10">
    <property type="entry name" value="Potassium Channel Kv1.1, Chain A"/>
    <property type="match status" value="1"/>
</dbReference>
<dbReference type="InterPro" id="IPR011333">
    <property type="entry name" value="SKP1/BTB/POZ_sf"/>
</dbReference>
<evidence type="ECO:0000313" key="3">
    <source>
        <dbReference type="EMBL" id="KAG8178633.1"/>
    </source>
</evidence>
<sequence>MTLSNEEFSSLGFTFVWRIENFSHCLEKRNCCIESPSFAPEPFHRFVWNMKIYPRGNERVNCITYKVSNDSMLNRTFCFELAIIGSDGSLTNLKELENFSSFLLSFSDILIEKEELFGEKKDFYLPQDTLTLNLRLWHDLPSWWGQTLARTRIGVQKRAIIWKIPQFSGKKPSEDNKIFEIKQNFIENITLNLQLKNCFKCNKIHYLEISETDISHDNLISIEIAVLDLSGSRTHLCTSEHWFDKRSDEKIWKLPNSILMSSLLTNKNLYLPNDTLTFQCDLALLVVVSKLEFVEVGPGKEKPYMNSLISEIHPPQRKAENVSELQESLATDLLNLYTEGANFDFELRADSSKFPVHKLILMARSPVFRGMLSSDMIEKNANMVDIPDLDCDTVKRMLDFIILEGTAAVLLEK</sequence>
<organism evidence="3 4">
    <name type="scientific">Oedothorax gibbosus</name>
    <dbReference type="NCBI Taxonomy" id="931172"/>
    <lineage>
        <taxon>Eukaryota</taxon>
        <taxon>Metazoa</taxon>
        <taxon>Ecdysozoa</taxon>
        <taxon>Arthropoda</taxon>
        <taxon>Chelicerata</taxon>
        <taxon>Arachnida</taxon>
        <taxon>Araneae</taxon>
        <taxon>Araneomorphae</taxon>
        <taxon>Entelegynae</taxon>
        <taxon>Araneoidea</taxon>
        <taxon>Linyphiidae</taxon>
        <taxon>Erigoninae</taxon>
        <taxon>Oedothorax</taxon>
    </lineage>
</organism>
<dbReference type="InterPro" id="IPR002083">
    <property type="entry name" value="MATH/TRAF_dom"/>
</dbReference>
<protein>
    <recommendedName>
        <fullName evidence="5">BTB domain-containing protein</fullName>
    </recommendedName>
</protein>
<dbReference type="GO" id="GO:0030163">
    <property type="term" value="P:protein catabolic process"/>
    <property type="evidence" value="ECO:0007669"/>
    <property type="project" value="UniProtKB-ARBA"/>
</dbReference>
<reference evidence="3 4" key="1">
    <citation type="journal article" date="2022" name="Nat. Ecol. Evol.">
        <title>A masculinizing supergene underlies an exaggerated male reproductive morph in a spider.</title>
        <authorList>
            <person name="Hendrickx F."/>
            <person name="De Corte Z."/>
            <person name="Sonet G."/>
            <person name="Van Belleghem S.M."/>
            <person name="Kostlbacher S."/>
            <person name="Vangestel C."/>
        </authorList>
    </citation>
    <scope>NUCLEOTIDE SEQUENCE [LARGE SCALE GENOMIC DNA]</scope>
    <source>
        <strain evidence="3">W744_W776</strain>
    </source>
</reference>